<feature type="transmembrane region" description="Helical" evidence="8">
    <location>
        <begin position="55"/>
        <end position="74"/>
    </location>
</feature>
<feature type="transmembrane region" description="Helical" evidence="8">
    <location>
        <begin position="111"/>
        <end position="131"/>
    </location>
</feature>
<dbReference type="Pfam" id="PF07690">
    <property type="entry name" value="MFS_1"/>
    <property type="match status" value="1"/>
</dbReference>
<accession>A0ABU0T4D0</accession>
<dbReference type="InterPro" id="IPR011701">
    <property type="entry name" value="MFS"/>
</dbReference>
<keyword evidence="4 8" id="KW-1133">Transmembrane helix</keyword>
<evidence type="ECO:0000313" key="11">
    <source>
        <dbReference type="Proteomes" id="UP001230328"/>
    </source>
</evidence>
<evidence type="ECO:0000259" key="9">
    <source>
        <dbReference type="PROSITE" id="PS50850"/>
    </source>
</evidence>
<name>A0ABU0T4D0_9ACTN</name>
<comment type="subcellular location">
    <subcellularLocation>
        <location evidence="1">Cell membrane</location>
        <topology evidence="1">Multi-pass membrane protein</topology>
    </subcellularLocation>
</comment>
<keyword evidence="11" id="KW-1185">Reference proteome</keyword>
<dbReference type="EMBL" id="JAUSZI010000002">
    <property type="protein sequence ID" value="MDQ1030658.1"/>
    <property type="molecule type" value="Genomic_DNA"/>
</dbReference>
<feature type="transmembrane region" description="Helical" evidence="8">
    <location>
        <begin position="20"/>
        <end position="43"/>
    </location>
</feature>
<feature type="region of interest" description="Disordered" evidence="7">
    <location>
        <begin position="212"/>
        <end position="236"/>
    </location>
</feature>
<reference evidence="10 11" key="1">
    <citation type="submission" date="2023-07" db="EMBL/GenBank/DDBJ databases">
        <title>Comparative genomics of wheat-associated soil bacteria to identify genetic determinants of phenazine resistance.</title>
        <authorList>
            <person name="Mouncey N."/>
        </authorList>
    </citation>
    <scope>NUCLEOTIDE SEQUENCE [LARGE SCALE GENOMIC DNA]</scope>
    <source>
        <strain evidence="10 11">V2I4</strain>
    </source>
</reference>
<keyword evidence="6" id="KW-0046">Antibiotic resistance</keyword>
<keyword evidence="2" id="KW-0813">Transport</keyword>
<evidence type="ECO:0000256" key="7">
    <source>
        <dbReference type="SAM" id="MobiDB-lite"/>
    </source>
</evidence>
<evidence type="ECO:0000313" key="10">
    <source>
        <dbReference type="EMBL" id="MDQ1030658.1"/>
    </source>
</evidence>
<dbReference type="PROSITE" id="PS50850">
    <property type="entry name" value="MFS"/>
    <property type="match status" value="1"/>
</dbReference>
<feature type="transmembrane region" description="Helical" evidence="8">
    <location>
        <begin position="143"/>
        <end position="165"/>
    </location>
</feature>
<dbReference type="SUPFAM" id="SSF103473">
    <property type="entry name" value="MFS general substrate transporter"/>
    <property type="match status" value="1"/>
</dbReference>
<evidence type="ECO:0000256" key="5">
    <source>
        <dbReference type="ARBA" id="ARBA00023136"/>
    </source>
</evidence>
<dbReference type="InterPro" id="IPR036259">
    <property type="entry name" value="MFS_trans_sf"/>
</dbReference>
<feature type="transmembrane region" description="Helical" evidence="8">
    <location>
        <begin position="86"/>
        <end position="105"/>
    </location>
</feature>
<keyword evidence="5 8" id="KW-0472">Membrane</keyword>
<feature type="domain" description="Major facilitator superfamily (MFS) profile" evidence="9">
    <location>
        <begin position="20"/>
        <end position="236"/>
    </location>
</feature>
<dbReference type="PANTHER" id="PTHR42718">
    <property type="entry name" value="MAJOR FACILITATOR SUPERFAMILY MULTIDRUG TRANSPORTER MFSC"/>
    <property type="match status" value="1"/>
</dbReference>
<dbReference type="Gene3D" id="1.20.1250.20">
    <property type="entry name" value="MFS general substrate transporter like domains"/>
    <property type="match status" value="1"/>
</dbReference>
<keyword evidence="3 8" id="KW-0812">Transmembrane</keyword>
<protein>
    <submittedName>
        <fullName evidence="10">MFS family permease</fullName>
    </submittedName>
</protein>
<dbReference type="InterPro" id="IPR020846">
    <property type="entry name" value="MFS_dom"/>
</dbReference>
<dbReference type="RefSeq" id="WP_307526395.1">
    <property type="nucleotide sequence ID" value="NZ_JAUSZI010000002.1"/>
</dbReference>
<sequence>MPGAERPPVGNGFGGGGRVLYAACALSQFLVAGGVFVVVTTGPALREANGLRASWLPWAVLVYVLALGLLVLPLRLLIRRTRALPVLILGLWLFVQSSVALTLVSGAPAFLAFRAVQGAGAAALTATALTLTLDLDGQRPDRLLLAWSAVVVAGLGTGLAAGTVVGAEWRWALWANVPLTAAAGIPLVRLLRSTRRRNKAVGGRADAGDGLGDGGGVGVGRGDGDGVGDGAQDAAA</sequence>
<organism evidence="10 11">
    <name type="scientific">Streptomyces umbrinus</name>
    <dbReference type="NCBI Taxonomy" id="67370"/>
    <lineage>
        <taxon>Bacteria</taxon>
        <taxon>Bacillati</taxon>
        <taxon>Actinomycetota</taxon>
        <taxon>Actinomycetes</taxon>
        <taxon>Kitasatosporales</taxon>
        <taxon>Streptomycetaceae</taxon>
        <taxon>Streptomyces</taxon>
        <taxon>Streptomyces phaeochromogenes group</taxon>
    </lineage>
</organism>
<comment type="caution">
    <text evidence="10">The sequence shown here is derived from an EMBL/GenBank/DDBJ whole genome shotgun (WGS) entry which is preliminary data.</text>
</comment>
<feature type="compositionally biased region" description="Gly residues" evidence="7">
    <location>
        <begin position="212"/>
        <end position="229"/>
    </location>
</feature>
<evidence type="ECO:0000256" key="6">
    <source>
        <dbReference type="ARBA" id="ARBA00023251"/>
    </source>
</evidence>
<gene>
    <name evidence="10" type="ORF">QF035_008240</name>
</gene>
<dbReference type="Proteomes" id="UP001230328">
    <property type="component" value="Unassembled WGS sequence"/>
</dbReference>
<evidence type="ECO:0000256" key="4">
    <source>
        <dbReference type="ARBA" id="ARBA00022989"/>
    </source>
</evidence>
<proteinExistence type="predicted"/>
<evidence type="ECO:0000256" key="1">
    <source>
        <dbReference type="ARBA" id="ARBA00004651"/>
    </source>
</evidence>
<feature type="transmembrane region" description="Helical" evidence="8">
    <location>
        <begin position="171"/>
        <end position="191"/>
    </location>
</feature>
<dbReference type="PANTHER" id="PTHR42718:SF9">
    <property type="entry name" value="MAJOR FACILITATOR SUPERFAMILY MULTIDRUG TRANSPORTER MFSC"/>
    <property type="match status" value="1"/>
</dbReference>
<evidence type="ECO:0000256" key="2">
    <source>
        <dbReference type="ARBA" id="ARBA00022448"/>
    </source>
</evidence>
<evidence type="ECO:0000256" key="8">
    <source>
        <dbReference type="SAM" id="Phobius"/>
    </source>
</evidence>
<evidence type="ECO:0000256" key="3">
    <source>
        <dbReference type="ARBA" id="ARBA00022692"/>
    </source>
</evidence>